<proteinExistence type="predicted"/>
<keyword evidence="1" id="KW-0812">Transmembrane</keyword>
<keyword evidence="3" id="KW-0482">Metalloprotease</keyword>
<feature type="transmembrane region" description="Helical" evidence="1">
    <location>
        <begin position="44"/>
        <end position="73"/>
    </location>
</feature>
<feature type="transmembrane region" description="Helical" evidence="1">
    <location>
        <begin position="226"/>
        <end position="246"/>
    </location>
</feature>
<keyword evidence="1" id="KW-1133">Transmembrane helix</keyword>
<dbReference type="PANTHER" id="PTHR39430:SF1">
    <property type="entry name" value="PROTEASE"/>
    <property type="match status" value="1"/>
</dbReference>
<dbReference type="Pfam" id="PF02517">
    <property type="entry name" value="Rce1-like"/>
    <property type="match status" value="1"/>
</dbReference>
<dbReference type="GO" id="GO:0080120">
    <property type="term" value="P:CAAX-box protein maturation"/>
    <property type="evidence" value="ECO:0007669"/>
    <property type="project" value="UniProtKB-ARBA"/>
</dbReference>
<dbReference type="AlphaFoldDB" id="A0A971CZ33"/>
<dbReference type="PANTHER" id="PTHR39430">
    <property type="entry name" value="MEMBRANE-ASSOCIATED PROTEASE-RELATED"/>
    <property type="match status" value="1"/>
</dbReference>
<feature type="transmembrane region" description="Helical" evidence="1">
    <location>
        <begin position="93"/>
        <end position="118"/>
    </location>
</feature>
<accession>A0A971CZ33</accession>
<feature type="transmembrane region" description="Helical" evidence="1">
    <location>
        <begin position="258"/>
        <end position="276"/>
    </location>
</feature>
<organism evidence="3 4">
    <name type="scientific">Bifidobacterium crudilactis</name>
    <dbReference type="NCBI Taxonomy" id="327277"/>
    <lineage>
        <taxon>Bacteria</taxon>
        <taxon>Bacillati</taxon>
        <taxon>Actinomycetota</taxon>
        <taxon>Actinomycetes</taxon>
        <taxon>Bifidobacteriales</taxon>
        <taxon>Bifidobacteriaceae</taxon>
        <taxon>Bifidobacterium</taxon>
    </lineage>
</organism>
<protein>
    <submittedName>
        <fullName evidence="3">CPBP family intramembrane metalloprotease</fullName>
    </submittedName>
</protein>
<dbReference type="GO" id="GO:0004175">
    <property type="term" value="F:endopeptidase activity"/>
    <property type="evidence" value="ECO:0007669"/>
    <property type="project" value="UniProtKB-ARBA"/>
</dbReference>
<evidence type="ECO:0000256" key="1">
    <source>
        <dbReference type="SAM" id="Phobius"/>
    </source>
</evidence>
<dbReference type="EMBL" id="JAAXZR010000019">
    <property type="protein sequence ID" value="NLT79690.1"/>
    <property type="molecule type" value="Genomic_DNA"/>
</dbReference>
<gene>
    <name evidence="3" type="ORF">GXW98_05325</name>
</gene>
<evidence type="ECO:0000313" key="4">
    <source>
        <dbReference type="Proteomes" id="UP000767327"/>
    </source>
</evidence>
<feature type="transmembrane region" description="Helical" evidence="1">
    <location>
        <begin position="139"/>
        <end position="162"/>
    </location>
</feature>
<keyword evidence="3" id="KW-0645">Protease</keyword>
<feature type="transmembrane region" description="Helical" evidence="1">
    <location>
        <begin position="296"/>
        <end position="320"/>
    </location>
</feature>
<evidence type="ECO:0000259" key="2">
    <source>
        <dbReference type="Pfam" id="PF02517"/>
    </source>
</evidence>
<sequence length="338" mass="36447">MRDMHTKLIQGIFGDDVRLRDQDMLTEDHPRRSGLKGERVRLNIALRAVVFLAILAAGMAIISVLGGLVASVVEPAFIDSISAGGASTWASNRALSLISVVAELFAAVLAYLVVVMFMERRRIPYELAPGRLGGLLRGGAMGSFSLALCVLVLALLGSYRIISVNTSYNPWLDLLTLGLTAGIAEEIIMRGMVLRLLEEWLGSWVAIAISAALFGFMHLGNQDGTLWGATAIAIEAGLLFGAVYIVTRSLWWCIGLHMMWNIMQGPVFGSIVSGNGEQQSWLVSRWPGPEILTGGQFGLEASIVPVVLLGAVACALLVYAHSGRLIIKPSWSRHVLPK</sequence>
<dbReference type="InterPro" id="IPR003675">
    <property type="entry name" value="Rce1/LyrA-like_dom"/>
</dbReference>
<keyword evidence="1" id="KW-0472">Membrane</keyword>
<dbReference type="RefSeq" id="WP_273173619.1">
    <property type="nucleotide sequence ID" value="NZ_JAAXZR010000019.1"/>
</dbReference>
<dbReference type="Proteomes" id="UP000767327">
    <property type="component" value="Unassembled WGS sequence"/>
</dbReference>
<evidence type="ECO:0000313" key="3">
    <source>
        <dbReference type="EMBL" id="NLT79690.1"/>
    </source>
</evidence>
<keyword evidence="3" id="KW-0378">Hydrolase</keyword>
<dbReference type="GO" id="GO:0008237">
    <property type="term" value="F:metallopeptidase activity"/>
    <property type="evidence" value="ECO:0007669"/>
    <property type="project" value="UniProtKB-KW"/>
</dbReference>
<feature type="domain" description="CAAX prenyl protease 2/Lysostaphin resistance protein A-like" evidence="2">
    <location>
        <begin position="169"/>
        <end position="263"/>
    </location>
</feature>
<reference evidence="3" key="1">
    <citation type="journal article" date="2020" name="Biotechnol. Biofuels">
        <title>New insights from the biogas microbiome by comprehensive genome-resolved metagenomics of nearly 1600 species originating from multiple anaerobic digesters.</title>
        <authorList>
            <person name="Campanaro S."/>
            <person name="Treu L."/>
            <person name="Rodriguez-R L.M."/>
            <person name="Kovalovszki A."/>
            <person name="Ziels R.M."/>
            <person name="Maus I."/>
            <person name="Zhu X."/>
            <person name="Kougias P.G."/>
            <person name="Basile A."/>
            <person name="Luo G."/>
            <person name="Schluter A."/>
            <person name="Konstantinidis K.T."/>
            <person name="Angelidaki I."/>
        </authorList>
    </citation>
    <scope>NUCLEOTIDE SEQUENCE</scope>
    <source>
        <strain evidence="3">AS01afH2WH_6</strain>
    </source>
</reference>
<reference evidence="3" key="2">
    <citation type="submission" date="2020-01" db="EMBL/GenBank/DDBJ databases">
        <authorList>
            <person name="Campanaro S."/>
        </authorList>
    </citation>
    <scope>NUCLEOTIDE SEQUENCE</scope>
    <source>
        <strain evidence="3">AS01afH2WH_6</strain>
    </source>
</reference>
<feature type="transmembrane region" description="Helical" evidence="1">
    <location>
        <begin position="200"/>
        <end position="220"/>
    </location>
</feature>
<comment type="caution">
    <text evidence="3">The sequence shown here is derived from an EMBL/GenBank/DDBJ whole genome shotgun (WGS) entry which is preliminary data.</text>
</comment>
<name>A0A971CZ33_9BIFI</name>
<feature type="transmembrane region" description="Helical" evidence="1">
    <location>
        <begin position="168"/>
        <end position="188"/>
    </location>
</feature>